<reference evidence="20" key="1">
    <citation type="journal article" date="2020" name="Fungal Divers.">
        <title>Resolving the Mortierellaceae phylogeny through synthesis of multi-gene phylogenetics and phylogenomics.</title>
        <authorList>
            <person name="Vandepol N."/>
            <person name="Liber J."/>
            <person name="Desiro A."/>
            <person name="Na H."/>
            <person name="Kennedy M."/>
            <person name="Barry K."/>
            <person name="Grigoriev I.V."/>
            <person name="Miller A.N."/>
            <person name="O'Donnell K."/>
            <person name="Stajich J.E."/>
            <person name="Bonito G."/>
        </authorList>
    </citation>
    <scope>NUCLEOTIDE SEQUENCE</scope>
    <source>
        <strain evidence="20">BC1065</strain>
    </source>
</reference>
<evidence type="ECO:0000313" key="21">
    <source>
        <dbReference type="Proteomes" id="UP000807716"/>
    </source>
</evidence>
<keyword evidence="5 16" id="KW-0378">Hydrolase</keyword>
<evidence type="ECO:0000256" key="8">
    <source>
        <dbReference type="ARBA" id="ARBA00023136"/>
    </source>
</evidence>
<evidence type="ECO:0000256" key="4">
    <source>
        <dbReference type="ARBA" id="ARBA00022692"/>
    </source>
</evidence>
<keyword evidence="8 18" id="KW-0472">Membrane</keyword>
<evidence type="ECO:0000256" key="3">
    <source>
        <dbReference type="ARBA" id="ARBA00022475"/>
    </source>
</evidence>
<gene>
    <name evidence="20" type="ORF">DFQ27_007507</name>
</gene>
<comment type="subcellular location">
    <subcellularLocation>
        <location evidence="1">Cell membrane</location>
        <topology evidence="1">Single-pass type II membrane protein</topology>
    </subcellularLocation>
</comment>
<evidence type="ECO:0000256" key="12">
    <source>
        <dbReference type="ARBA" id="ARBA00036824"/>
    </source>
</evidence>
<feature type="domain" description="Glycoside hydrolase family 5" evidence="19">
    <location>
        <begin position="201"/>
        <end position="435"/>
    </location>
</feature>
<dbReference type="GO" id="GO:0004338">
    <property type="term" value="F:glucan exo-1,3-beta-glucosidase activity"/>
    <property type="evidence" value="ECO:0007669"/>
    <property type="project" value="UniProtKB-EC"/>
</dbReference>
<dbReference type="GO" id="GO:0009251">
    <property type="term" value="P:glucan catabolic process"/>
    <property type="evidence" value="ECO:0007669"/>
    <property type="project" value="TreeGrafter"/>
</dbReference>
<evidence type="ECO:0000256" key="15">
    <source>
        <dbReference type="ARBA" id="ARBA00041260"/>
    </source>
</evidence>
<sequence>MDATTYDPTREKYHSDYTGGGRATGLFASSSSPSSPSQGSFFRRHKRAVLTGSILLTICAAAALTGLLVAKPWNKNTQTLGSSNNSNKPTTTPSTNPTTSPAQNEPPPKFSKDPTKPTALEFDANVRCNAHTPPLSEPFLYGQQPIRGVNLGGWLVLEPFITPSLFEPYVDQGVEDEYTLTKLLGRDKAQDLLRRHYSTWVTEDTFKRIRDLGLNHVRIPIGFWALGNLAEDEPYVPDLSLDYLLQGLKWAAKYGLRVMVEIHAAPGSQNGWNHSGHAGKIHWVDGTLLGTKNGQRTIEYMTQLVRLVNGPGFEHVVPMFGILNEPAIFMLERNDVDQWYKQAFAALRNVTGGAGHGPWAVIHDGFLGLSEWEGFMPGADRLALDVHQYLIFDYHLIRLPRAEQVRFPCYAWGQHMRRSNEAFGPTLVGEFSSATNDCAKWLNGIGSGTRWEGTYANEDDAEDVDETVVGGGAAAADEAHQKKKEVQPQPVPQGRLQQGREQQQSPSLPPLQLTADDKAGVISINKKQKREVRAVPRDAACQPQKNGGPQSDYCSCAKQNDANSFTPEYRKFLSDFTQAQMDAFERGIGWFYWNFKTEANALWSYFDGVDHGWIPQDINNRPGGCKSFVRRADGN</sequence>
<dbReference type="GO" id="GO:0009986">
    <property type="term" value="C:cell surface"/>
    <property type="evidence" value="ECO:0007669"/>
    <property type="project" value="TreeGrafter"/>
</dbReference>
<dbReference type="EC" id="3.2.1.58" evidence="14"/>
<feature type="transmembrane region" description="Helical" evidence="18">
    <location>
        <begin position="48"/>
        <end position="70"/>
    </location>
</feature>
<keyword evidence="6" id="KW-0735">Signal-anchor</keyword>
<feature type="compositionally biased region" description="Low complexity" evidence="17">
    <location>
        <begin position="82"/>
        <end position="101"/>
    </location>
</feature>
<keyword evidence="21" id="KW-1185">Reference proteome</keyword>
<keyword evidence="10 16" id="KW-0326">Glycosidase</keyword>
<evidence type="ECO:0000313" key="20">
    <source>
        <dbReference type="EMBL" id="KAG0253276.1"/>
    </source>
</evidence>
<evidence type="ECO:0000256" key="17">
    <source>
        <dbReference type="SAM" id="MobiDB-lite"/>
    </source>
</evidence>
<feature type="region of interest" description="Disordered" evidence="17">
    <location>
        <begin position="78"/>
        <end position="117"/>
    </location>
</feature>
<dbReference type="AlphaFoldDB" id="A0A9P6PW18"/>
<evidence type="ECO:0000256" key="11">
    <source>
        <dbReference type="ARBA" id="ARBA00023316"/>
    </source>
</evidence>
<dbReference type="InterPro" id="IPR050386">
    <property type="entry name" value="Glycosyl_hydrolase_5"/>
</dbReference>
<feature type="compositionally biased region" description="Low complexity" evidence="17">
    <location>
        <begin position="492"/>
        <end position="513"/>
    </location>
</feature>
<dbReference type="Pfam" id="PF00150">
    <property type="entry name" value="Cellulase"/>
    <property type="match status" value="1"/>
</dbReference>
<evidence type="ECO:0000256" key="1">
    <source>
        <dbReference type="ARBA" id="ARBA00004401"/>
    </source>
</evidence>
<evidence type="ECO:0000256" key="6">
    <source>
        <dbReference type="ARBA" id="ARBA00022968"/>
    </source>
</evidence>
<proteinExistence type="inferred from homology"/>
<evidence type="ECO:0000256" key="5">
    <source>
        <dbReference type="ARBA" id="ARBA00022801"/>
    </source>
</evidence>
<keyword evidence="4 18" id="KW-0812">Transmembrane</keyword>
<dbReference type="SUPFAM" id="SSF51445">
    <property type="entry name" value="(Trans)glycosidases"/>
    <property type="match status" value="2"/>
</dbReference>
<evidence type="ECO:0000256" key="10">
    <source>
        <dbReference type="ARBA" id="ARBA00023295"/>
    </source>
</evidence>
<dbReference type="GO" id="GO:0005886">
    <property type="term" value="C:plasma membrane"/>
    <property type="evidence" value="ECO:0007669"/>
    <property type="project" value="UniProtKB-SubCell"/>
</dbReference>
<dbReference type="InterPro" id="IPR017853">
    <property type="entry name" value="GH"/>
</dbReference>
<dbReference type="Gene3D" id="3.20.20.80">
    <property type="entry name" value="Glycosidases"/>
    <property type="match status" value="1"/>
</dbReference>
<evidence type="ECO:0000256" key="16">
    <source>
        <dbReference type="RuleBase" id="RU361153"/>
    </source>
</evidence>
<keyword evidence="9" id="KW-0325">Glycoprotein</keyword>
<accession>A0A9P6PW18</accession>
<feature type="compositionally biased region" description="Basic and acidic residues" evidence="17">
    <location>
        <begin position="477"/>
        <end position="486"/>
    </location>
</feature>
<keyword evidence="3" id="KW-1003">Cell membrane</keyword>
<comment type="similarity">
    <text evidence="2 16">Belongs to the glycosyl hydrolase 5 (cellulase A) family.</text>
</comment>
<keyword evidence="7 18" id="KW-1133">Transmembrane helix</keyword>
<dbReference type="GO" id="GO:0005576">
    <property type="term" value="C:extracellular region"/>
    <property type="evidence" value="ECO:0007669"/>
    <property type="project" value="TreeGrafter"/>
</dbReference>
<evidence type="ECO:0000256" key="18">
    <source>
        <dbReference type="SAM" id="Phobius"/>
    </source>
</evidence>
<dbReference type="EMBL" id="JAAAJB010000594">
    <property type="protein sequence ID" value="KAG0253276.1"/>
    <property type="molecule type" value="Genomic_DNA"/>
</dbReference>
<evidence type="ECO:0000256" key="9">
    <source>
        <dbReference type="ARBA" id="ARBA00023180"/>
    </source>
</evidence>
<protein>
    <recommendedName>
        <fullName evidence="14">glucan 1,3-beta-glucosidase</fullName>
        <ecNumber evidence="14">3.2.1.58</ecNumber>
    </recommendedName>
    <alternativeName>
        <fullName evidence="15">Exo-1,3-beta-glucanase D</fullName>
    </alternativeName>
</protein>
<keyword evidence="11" id="KW-0961">Cell wall biogenesis/degradation</keyword>
<feature type="region of interest" description="Disordered" evidence="17">
    <location>
        <begin position="473"/>
        <end position="516"/>
    </location>
</feature>
<dbReference type="InterPro" id="IPR001547">
    <property type="entry name" value="Glyco_hydro_5"/>
</dbReference>
<dbReference type="Proteomes" id="UP000807716">
    <property type="component" value="Unassembled WGS sequence"/>
</dbReference>
<evidence type="ECO:0000259" key="19">
    <source>
        <dbReference type="Pfam" id="PF00150"/>
    </source>
</evidence>
<evidence type="ECO:0000256" key="14">
    <source>
        <dbReference type="ARBA" id="ARBA00038929"/>
    </source>
</evidence>
<comment type="caution">
    <text evidence="20">The sequence shown here is derived from an EMBL/GenBank/DDBJ whole genome shotgun (WGS) entry which is preliminary data.</text>
</comment>
<dbReference type="PANTHER" id="PTHR31297:SF34">
    <property type="entry name" value="GLUCAN 1,3-BETA-GLUCOSIDASE 2"/>
    <property type="match status" value="1"/>
</dbReference>
<name>A0A9P6PW18_9FUNG</name>
<dbReference type="PANTHER" id="PTHR31297">
    <property type="entry name" value="GLUCAN ENDO-1,6-BETA-GLUCOSIDASE B"/>
    <property type="match status" value="1"/>
</dbReference>
<dbReference type="GO" id="GO:0071555">
    <property type="term" value="P:cell wall organization"/>
    <property type="evidence" value="ECO:0007669"/>
    <property type="project" value="UniProtKB-KW"/>
</dbReference>
<evidence type="ECO:0000256" key="2">
    <source>
        <dbReference type="ARBA" id="ARBA00005641"/>
    </source>
</evidence>
<evidence type="ECO:0000256" key="7">
    <source>
        <dbReference type="ARBA" id="ARBA00022989"/>
    </source>
</evidence>
<dbReference type="OrthoDB" id="62120at2759"/>
<evidence type="ECO:0000256" key="13">
    <source>
        <dbReference type="ARBA" id="ARBA00037126"/>
    </source>
</evidence>
<comment type="function">
    <text evidence="13">Glucosidase involved in the degradation of cellulosic biomass. Active on lichenan.</text>
</comment>
<organism evidence="20 21">
    <name type="scientific">Actinomortierella ambigua</name>
    <dbReference type="NCBI Taxonomy" id="1343610"/>
    <lineage>
        <taxon>Eukaryota</taxon>
        <taxon>Fungi</taxon>
        <taxon>Fungi incertae sedis</taxon>
        <taxon>Mucoromycota</taxon>
        <taxon>Mortierellomycotina</taxon>
        <taxon>Mortierellomycetes</taxon>
        <taxon>Mortierellales</taxon>
        <taxon>Mortierellaceae</taxon>
        <taxon>Actinomortierella</taxon>
    </lineage>
</organism>
<comment type="catalytic activity">
    <reaction evidence="12">
        <text>Successive hydrolysis of beta-D-glucose units from the non-reducing ends of (1-&gt;3)-beta-D-glucans, releasing alpha-glucose.</text>
        <dbReference type="EC" id="3.2.1.58"/>
    </reaction>
</comment>